<dbReference type="SUPFAM" id="SSF53448">
    <property type="entry name" value="Nucleotide-diphospho-sugar transferases"/>
    <property type="match status" value="1"/>
</dbReference>
<accession>U4TT89</accession>
<dbReference type="PANTHER" id="PTHR48090:SF1">
    <property type="entry name" value="PROPHAGE BACTOPRENOL GLUCOSYL TRANSFERASE HOMOLOG"/>
    <property type="match status" value="1"/>
</dbReference>
<keyword evidence="3" id="KW-0808">Transferase</keyword>
<evidence type="ECO:0000256" key="2">
    <source>
        <dbReference type="ARBA" id="ARBA00022676"/>
    </source>
</evidence>
<evidence type="ECO:0000256" key="4">
    <source>
        <dbReference type="ARBA" id="ARBA00022692"/>
    </source>
</evidence>
<organism evidence="9 10">
    <name type="scientific">Schleiferilactobacillus shenzhenensis LY-73</name>
    <dbReference type="NCBI Taxonomy" id="1231336"/>
    <lineage>
        <taxon>Bacteria</taxon>
        <taxon>Bacillati</taxon>
        <taxon>Bacillota</taxon>
        <taxon>Bacilli</taxon>
        <taxon>Lactobacillales</taxon>
        <taxon>Lactobacillaceae</taxon>
        <taxon>Schleiferilactobacillus</taxon>
    </lineage>
</organism>
<dbReference type="HOGENOM" id="CLU_033536_0_1_9"/>
<dbReference type="Proteomes" id="UP000030647">
    <property type="component" value="Unassembled WGS sequence"/>
</dbReference>
<reference evidence="10" key="1">
    <citation type="journal article" date="2013" name="Genome Announc.">
        <title>Whole-Genome Sequencing of Lactobacillus shenzhenensis Strain LY-73T.</title>
        <authorList>
            <person name="Lin Z."/>
            <person name="Liu Z."/>
            <person name="Yang R."/>
            <person name="Zou Y."/>
            <person name="Wan D."/>
            <person name="Chen J."/>
            <person name="Guo M."/>
            <person name="Zhao J."/>
            <person name="Fang C."/>
            <person name="Yang R."/>
            <person name="Liu F."/>
        </authorList>
    </citation>
    <scope>NUCLEOTIDE SEQUENCE [LARGE SCALE GENOMIC DNA]</scope>
    <source>
        <strain evidence="10">LY-73</strain>
    </source>
</reference>
<keyword evidence="4 7" id="KW-0812">Transmembrane</keyword>
<comment type="subcellular location">
    <subcellularLocation>
        <location evidence="1">Membrane</location>
        <topology evidence="1">Multi-pass membrane protein</topology>
    </subcellularLocation>
</comment>
<evidence type="ECO:0000256" key="6">
    <source>
        <dbReference type="ARBA" id="ARBA00023136"/>
    </source>
</evidence>
<keyword evidence="10" id="KW-1185">Reference proteome</keyword>
<sequence length="326" mass="36062">MPATALAIVLPAYNEEAVLPISLPRLEKLLDQMITDRLITQASRLIFVDDGSKDRTWAMIEAAQAAHPRVTGVKLSRNFGHQRALLAGLATAAPYFDAIISIDVDLQDDINAIPKMVRAFQAGSDVVYGVRNDRHTDTAFKRGTASLFYGLMNKLGVRMIPNSADFRLLSQRALQTLLQFPEENLFLRAMVPLVGFPSSTVAYARLPRPAGTSKYPLRKMLAFATDGITSFSSEPIHLVMDAGFLFVFIGLAAFIYSLVQHGRGRVVPGWTSLFCSLWIIGGALMIAISVLGEYIGKIYTEVKRRPRYIIETETVTATLPVRQEEK</sequence>
<evidence type="ECO:0000256" key="3">
    <source>
        <dbReference type="ARBA" id="ARBA00022679"/>
    </source>
</evidence>
<keyword evidence="5 7" id="KW-1133">Transmembrane helix</keyword>
<dbReference type="AlphaFoldDB" id="U4TT89"/>
<keyword evidence="6 7" id="KW-0472">Membrane</keyword>
<dbReference type="CDD" id="cd04187">
    <property type="entry name" value="DPM1_like_bac"/>
    <property type="match status" value="1"/>
</dbReference>
<dbReference type="OrthoDB" id="9807778at2"/>
<dbReference type="eggNOG" id="COG0463">
    <property type="taxonomic scope" value="Bacteria"/>
</dbReference>
<keyword evidence="2" id="KW-0328">Glycosyltransferase</keyword>
<dbReference type="InterPro" id="IPR029044">
    <property type="entry name" value="Nucleotide-diphossugar_trans"/>
</dbReference>
<feature type="transmembrane region" description="Helical" evidence="7">
    <location>
        <begin position="238"/>
        <end position="259"/>
    </location>
</feature>
<dbReference type="InterPro" id="IPR001173">
    <property type="entry name" value="Glyco_trans_2-like"/>
</dbReference>
<dbReference type="GO" id="GO:0016757">
    <property type="term" value="F:glycosyltransferase activity"/>
    <property type="evidence" value="ECO:0007669"/>
    <property type="project" value="UniProtKB-KW"/>
</dbReference>
<dbReference type="InterPro" id="IPR050256">
    <property type="entry name" value="Glycosyltransferase_2"/>
</dbReference>
<evidence type="ECO:0000256" key="1">
    <source>
        <dbReference type="ARBA" id="ARBA00004141"/>
    </source>
</evidence>
<evidence type="ECO:0000259" key="8">
    <source>
        <dbReference type="Pfam" id="PF00535"/>
    </source>
</evidence>
<gene>
    <name evidence="9" type="primary">ykoT</name>
    <name evidence="9" type="ORF">L248_0734</name>
</gene>
<proteinExistence type="predicted"/>
<evidence type="ECO:0000256" key="5">
    <source>
        <dbReference type="ARBA" id="ARBA00022989"/>
    </source>
</evidence>
<name>U4TT89_9LACO</name>
<dbReference type="Pfam" id="PF00535">
    <property type="entry name" value="Glycos_transf_2"/>
    <property type="match status" value="1"/>
</dbReference>
<evidence type="ECO:0000313" key="10">
    <source>
        <dbReference type="Proteomes" id="UP000030647"/>
    </source>
</evidence>
<evidence type="ECO:0000256" key="7">
    <source>
        <dbReference type="SAM" id="Phobius"/>
    </source>
</evidence>
<evidence type="ECO:0000313" key="9">
    <source>
        <dbReference type="EMBL" id="ERL64677.1"/>
    </source>
</evidence>
<dbReference type="EMBL" id="KI271594">
    <property type="protein sequence ID" value="ERL64677.1"/>
    <property type="molecule type" value="Genomic_DNA"/>
</dbReference>
<dbReference type="GO" id="GO:0005886">
    <property type="term" value="C:plasma membrane"/>
    <property type="evidence" value="ECO:0007669"/>
    <property type="project" value="TreeGrafter"/>
</dbReference>
<feature type="transmembrane region" description="Helical" evidence="7">
    <location>
        <begin position="271"/>
        <end position="295"/>
    </location>
</feature>
<dbReference type="Gene3D" id="3.90.550.10">
    <property type="entry name" value="Spore Coat Polysaccharide Biosynthesis Protein SpsA, Chain A"/>
    <property type="match status" value="1"/>
</dbReference>
<dbReference type="STRING" id="1231336.L248_0734"/>
<dbReference type="PANTHER" id="PTHR48090">
    <property type="entry name" value="UNDECAPRENYL-PHOSPHATE 4-DEOXY-4-FORMAMIDO-L-ARABINOSE TRANSFERASE-RELATED"/>
    <property type="match status" value="1"/>
</dbReference>
<dbReference type="RefSeq" id="WP_022530066.1">
    <property type="nucleotide sequence ID" value="NZ_KI271594.1"/>
</dbReference>
<protein>
    <submittedName>
        <fullName evidence="9">YkoT</fullName>
    </submittedName>
</protein>
<feature type="domain" description="Glycosyltransferase 2-like" evidence="8">
    <location>
        <begin position="8"/>
        <end position="175"/>
    </location>
</feature>